<dbReference type="SUPFAM" id="SSF74653">
    <property type="entry name" value="TolA/TonB C-terminal domain"/>
    <property type="match status" value="1"/>
</dbReference>
<keyword evidence="3" id="KW-1185">Reference proteome</keyword>
<evidence type="ECO:0008006" key="4">
    <source>
        <dbReference type="Google" id="ProtNLM"/>
    </source>
</evidence>
<dbReference type="RefSeq" id="WP_284217727.1">
    <property type="nucleotide sequence ID" value="NZ_BSOP01000004.1"/>
</dbReference>
<organism evidence="2 3">
    <name type="scientific">Shinella yambaruensis</name>
    <dbReference type="NCBI Taxonomy" id="415996"/>
    <lineage>
        <taxon>Bacteria</taxon>
        <taxon>Pseudomonadati</taxon>
        <taxon>Pseudomonadota</taxon>
        <taxon>Alphaproteobacteria</taxon>
        <taxon>Hyphomicrobiales</taxon>
        <taxon>Rhizobiaceae</taxon>
        <taxon>Shinella</taxon>
    </lineage>
</organism>
<sequence>MALRRALLALTAGAALAAPALADDAGRQAFAAALHGKIAACWLLPADLPDHVQAVRVKFSLTEAGELDGSPAIDGPVGGDAATKTFAASAVRAVVRCAPFAGLAELAPYGAWKTVVVTFKRPDS</sequence>
<dbReference type="PROSITE" id="PS51318">
    <property type="entry name" value="TAT"/>
    <property type="match status" value="1"/>
</dbReference>
<feature type="chain" id="PRO_5045435222" description="TonB C-terminal domain-containing protein" evidence="1">
    <location>
        <begin position="18"/>
        <end position="124"/>
    </location>
</feature>
<dbReference type="InterPro" id="IPR006311">
    <property type="entry name" value="TAT_signal"/>
</dbReference>
<feature type="signal peptide" evidence="1">
    <location>
        <begin position="1"/>
        <end position="17"/>
    </location>
</feature>
<dbReference type="Proteomes" id="UP001156702">
    <property type="component" value="Unassembled WGS sequence"/>
</dbReference>
<evidence type="ECO:0000313" key="2">
    <source>
        <dbReference type="EMBL" id="GLR49265.1"/>
    </source>
</evidence>
<evidence type="ECO:0000313" key="3">
    <source>
        <dbReference type="Proteomes" id="UP001156702"/>
    </source>
</evidence>
<gene>
    <name evidence="2" type="ORF">GCM10007923_04700</name>
</gene>
<dbReference type="EMBL" id="BSOP01000004">
    <property type="protein sequence ID" value="GLR49265.1"/>
    <property type="molecule type" value="Genomic_DNA"/>
</dbReference>
<keyword evidence="1" id="KW-0732">Signal</keyword>
<reference evidence="3" key="1">
    <citation type="journal article" date="2019" name="Int. J. Syst. Evol. Microbiol.">
        <title>The Global Catalogue of Microorganisms (GCM) 10K type strain sequencing project: providing services to taxonomists for standard genome sequencing and annotation.</title>
        <authorList>
            <consortium name="The Broad Institute Genomics Platform"/>
            <consortium name="The Broad Institute Genome Sequencing Center for Infectious Disease"/>
            <person name="Wu L."/>
            <person name="Ma J."/>
        </authorList>
    </citation>
    <scope>NUCLEOTIDE SEQUENCE [LARGE SCALE GENOMIC DNA]</scope>
    <source>
        <strain evidence="3">NBRC 102122</strain>
    </source>
</reference>
<proteinExistence type="predicted"/>
<evidence type="ECO:0000256" key="1">
    <source>
        <dbReference type="SAM" id="SignalP"/>
    </source>
</evidence>
<comment type="caution">
    <text evidence="2">The sequence shown here is derived from an EMBL/GenBank/DDBJ whole genome shotgun (WGS) entry which is preliminary data.</text>
</comment>
<name>A0ABQ5ZCC2_9HYPH</name>
<dbReference type="Gene3D" id="3.30.1150.10">
    <property type="match status" value="1"/>
</dbReference>
<accession>A0ABQ5ZCC2</accession>
<protein>
    <recommendedName>
        <fullName evidence="4">TonB C-terminal domain-containing protein</fullName>
    </recommendedName>
</protein>